<dbReference type="PRINTS" id="PR00037">
    <property type="entry name" value="HTHLACR"/>
</dbReference>
<proteinExistence type="predicted"/>
<name>A0A6M8B916_9ACTO</name>
<dbReference type="GO" id="GO:0003700">
    <property type="term" value="F:DNA-binding transcription factor activity"/>
    <property type="evidence" value="ECO:0007669"/>
    <property type="project" value="InterPro"/>
</dbReference>
<dbReference type="InterPro" id="IPR036388">
    <property type="entry name" value="WH-like_DNA-bd_sf"/>
</dbReference>
<dbReference type="InterPro" id="IPR001034">
    <property type="entry name" value="DeoR_HTH"/>
</dbReference>
<dbReference type="Pfam" id="PF08220">
    <property type="entry name" value="HTH_DeoR"/>
    <property type="match status" value="1"/>
</dbReference>
<dbReference type="SMART" id="SM00420">
    <property type="entry name" value="HTH_DEOR"/>
    <property type="match status" value="1"/>
</dbReference>
<reference evidence="5 6" key="1">
    <citation type="submission" date="2020-05" db="EMBL/GenBank/DDBJ databases">
        <title>Actinomyces sp. zg-325.</title>
        <authorList>
            <person name="Yang C."/>
        </authorList>
    </citation>
    <scope>NUCLEOTIDE SEQUENCE [LARGE SCALE GENOMIC DNA]</scope>
    <source>
        <strain evidence="6">zg-325</strain>
    </source>
</reference>
<dbReference type="SUPFAM" id="SSF100950">
    <property type="entry name" value="NagB/RpiA/CoA transferase-like"/>
    <property type="match status" value="1"/>
</dbReference>
<dbReference type="SUPFAM" id="SSF46785">
    <property type="entry name" value="Winged helix' DNA-binding domain"/>
    <property type="match status" value="1"/>
</dbReference>
<dbReference type="EMBL" id="CP053642">
    <property type="protein sequence ID" value="QKD79911.1"/>
    <property type="molecule type" value="Genomic_DNA"/>
</dbReference>
<dbReference type="Gene3D" id="1.10.10.10">
    <property type="entry name" value="Winged helix-like DNA-binding domain superfamily/Winged helix DNA-binding domain"/>
    <property type="match status" value="1"/>
</dbReference>
<dbReference type="InterPro" id="IPR037171">
    <property type="entry name" value="NagB/RpiA_transferase-like"/>
</dbReference>
<dbReference type="InterPro" id="IPR036390">
    <property type="entry name" value="WH_DNA-bd_sf"/>
</dbReference>
<dbReference type="GO" id="GO:0003677">
    <property type="term" value="F:DNA binding"/>
    <property type="evidence" value="ECO:0007669"/>
    <property type="project" value="UniProtKB-KW"/>
</dbReference>
<evidence type="ECO:0000256" key="1">
    <source>
        <dbReference type="ARBA" id="ARBA00023015"/>
    </source>
</evidence>
<dbReference type="KEGG" id="amam:HPC72_06395"/>
<dbReference type="PROSITE" id="PS51000">
    <property type="entry name" value="HTH_DEOR_2"/>
    <property type="match status" value="1"/>
</dbReference>
<organism evidence="5 6">
    <name type="scientific">Actinomyces marmotae</name>
    <dbReference type="NCBI Taxonomy" id="2737173"/>
    <lineage>
        <taxon>Bacteria</taxon>
        <taxon>Bacillati</taxon>
        <taxon>Actinomycetota</taxon>
        <taxon>Actinomycetes</taxon>
        <taxon>Actinomycetales</taxon>
        <taxon>Actinomycetaceae</taxon>
        <taxon>Actinomyces</taxon>
    </lineage>
</organism>
<keyword evidence="1" id="KW-0805">Transcription regulation</keyword>
<accession>A0A6M8B916</accession>
<dbReference type="Pfam" id="PF00455">
    <property type="entry name" value="DeoRC"/>
    <property type="match status" value="1"/>
</dbReference>
<protein>
    <submittedName>
        <fullName evidence="5">DeoR/GlpR transcriptional regulator</fullName>
    </submittedName>
</protein>
<dbReference type="RefSeq" id="WP_159523403.1">
    <property type="nucleotide sequence ID" value="NZ_CP053642.1"/>
</dbReference>
<dbReference type="SMART" id="SM01134">
    <property type="entry name" value="DeoRC"/>
    <property type="match status" value="1"/>
</dbReference>
<evidence type="ECO:0000313" key="5">
    <source>
        <dbReference type="EMBL" id="QKD79911.1"/>
    </source>
</evidence>
<evidence type="ECO:0000259" key="4">
    <source>
        <dbReference type="PROSITE" id="PS51000"/>
    </source>
</evidence>
<feature type="domain" description="HTH deoR-type" evidence="4">
    <location>
        <begin position="3"/>
        <end position="58"/>
    </location>
</feature>
<dbReference type="AlphaFoldDB" id="A0A6M8B916"/>
<dbReference type="PROSITE" id="PS00894">
    <property type="entry name" value="HTH_DEOR_1"/>
    <property type="match status" value="1"/>
</dbReference>
<sequence length="258" mass="27040">MSRHERLSAILEIIVEEGGVHIDDIVSRLGVSAATARRDLDLLANQQLLTRTRGGASANPTSAQLPLRYRNSRMADEKTRIARAAAAMVSAGDTVGLNGGTTTTEVAREIALLEGAADPDHPVTVVTNAVNIASELTVRQGVRVVVTGGVARARSYELTGPLAELILPQITIGTLFLGVEGIDALGAYAQHEGEAAVGAAFVRCARRVVIVTDHTKLGVAAFALICRADRIDALLTDSGATPEQLGPLRRAGIEVITV</sequence>
<dbReference type="InterPro" id="IPR018356">
    <property type="entry name" value="Tscrpt_reg_HTH_DeoR_CS"/>
</dbReference>
<dbReference type="PANTHER" id="PTHR30363:SF44">
    <property type="entry name" value="AGA OPERON TRANSCRIPTIONAL REPRESSOR-RELATED"/>
    <property type="match status" value="1"/>
</dbReference>
<evidence type="ECO:0000256" key="3">
    <source>
        <dbReference type="ARBA" id="ARBA00023163"/>
    </source>
</evidence>
<evidence type="ECO:0000256" key="2">
    <source>
        <dbReference type="ARBA" id="ARBA00023125"/>
    </source>
</evidence>
<gene>
    <name evidence="5" type="ORF">HPC72_06395</name>
</gene>
<dbReference type="Gene3D" id="3.40.50.1360">
    <property type="match status" value="1"/>
</dbReference>
<evidence type="ECO:0000313" key="6">
    <source>
        <dbReference type="Proteomes" id="UP000504752"/>
    </source>
</evidence>
<keyword evidence="3" id="KW-0804">Transcription</keyword>
<keyword evidence="6" id="KW-1185">Reference proteome</keyword>
<dbReference type="Proteomes" id="UP000504752">
    <property type="component" value="Chromosome"/>
</dbReference>
<dbReference type="InterPro" id="IPR050313">
    <property type="entry name" value="Carb_Metab_HTH_regulators"/>
</dbReference>
<dbReference type="InterPro" id="IPR014036">
    <property type="entry name" value="DeoR-like_C"/>
</dbReference>
<keyword evidence="2" id="KW-0238">DNA-binding</keyword>
<dbReference type="PANTHER" id="PTHR30363">
    <property type="entry name" value="HTH-TYPE TRANSCRIPTIONAL REGULATOR SRLR-RELATED"/>
    <property type="match status" value="1"/>
</dbReference>